<evidence type="ECO:0000313" key="4">
    <source>
        <dbReference type="EMBL" id="KAK5647849.1"/>
    </source>
</evidence>
<keyword evidence="2" id="KW-0479">Metal-binding</keyword>
<evidence type="ECO:0000313" key="5">
    <source>
        <dbReference type="Proteomes" id="UP001329430"/>
    </source>
</evidence>
<dbReference type="EMBL" id="JAVRBK010000002">
    <property type="protein sequence ID" value="KAK5647849.1"/>
    <property type="molecule type" value="Genomic_DNA"/>
</dbReference>
<dbReference type="GO" id="GO:0046872">
    <property type="term" value="F:metal ion binding"/>
    <property type="evidence" value="ECO:0007669"/>
    <property type="project" value="UniProtKB-KW"/>
</dbReference>
<dbReference type="Proteomes" id="UP001329430">
    <property type="component" value="Chromosome 2"/>
</dbReference>
<dbReference type="PANTHER" id="PTHR23080:SF141">
    <property type="entry name" value="TRANSPOSASE HELIX-TURN-HELIX DOMAIN-CONTAINING PROTEIN"/>
    <property type="match status" value="1"/>
</dbReference>
<accession>A0AAN7VPG5</accession>
<evidence type="ECO:0000259" key="3">
    <source>
        <dbReference type="Pfam" id="PF13359"/>
    </source>
</evidence>
<evidence type="ECO:0000256" key="2">
    <source>
        <dbReference type="ARBA" id="ARBA00022723"/>
    </source>
</evidence>
<reference evidence="4 5" key="1">
    <citation type="journal article" date="2024" name="Insects">
        <title>An Improved Chromosome-Level Genome Assembly of the Firefly Pyrocoelia pectoralis.</title>
        <authorList>
            <person name="Fu X."/>
            <person name="Meyer-Rochow V.B."/>
            <person name="Ballantyne L."/>
            <person name="Zhu X."/>
        </authorList>
    </citation>
    <scope>NUCLEOTIDE SEQUENCE [LARGE SCALE GENOMIC DNA]</scope>
    <source>
        <strain evidence="4">XCY_ONT2</strain>
    </source>
</reference>
<proteinExistence type="predicted"/>
<dbReference type="PANTHER" id="PTHR23080">
    <property type="entry name" value="THAP DOMAIN PROTEIN"/>
    <property type="match status" value="1"/>
</dbReference>
<dbReference type="InterPro" id="IPR027806">
    <property type="entry name" value="HARBI1_dom"/>
</dbReference>
<sequence length="228" mass="26513">MILLRPTIPQADKTRVFPVLFGMNVSTCKRNFYKYVSYLSTSIKPAIYWPTKEEIHKNLPLFFKEFKDTRIILDATEIKIQKLNCLNCRIVTYSHYKCCHTVKFLIGITPSGLISYISKAYGDRSSDKAIFCNENIISKLDPGDAVMVDKGILIEKECEENHIKLIRRPFLRQNKQLSKNEAIRTANIARARVHVERAIQRLKIFSILSDQIDWYLIPHMDHIITIIP</sequence>
<gene>
    <name evidence="4" type="ORF">RI129_002741</name>
</gene>
<feature type="domain" description="DDE Tnp4" evidence="3">
    <location>
        <begin position="73"/>
        <end position="226"/>
    </location>
</feature>
<dbReference type="AlphaFoldDB" id="A0AAN7VPG5"/>
<comment type="caution">
    <text evidence="4">The sequence shown here is derived from an EMBL/GenBank/DDBJ whole genome shotgun (WGS) entry which is preliminary data.</text>
</comment>
<protein>
    <recommendedName>
        <fullName evidence="3">DDE Tnp4 domain-containing protein</fullName>
    </recommendedName>
</protein>
<comment type="cofactor">
    <cofactor evidence="1">
        <name>a divalent metal cation</name>
        <dbReference type="ChEBI" id="CHEBI:60240"/>
    </cofactor>
</comment>
<organism evidence="4 5">
    <name type="scientific">Pyrocoelia pectoralis</name>
    <dbReference type="NCBI Taxonomy" id="417401"/>
    <lineage>
        <taxon>Eukaryota</taxon>
        <taxon>Metazoa</taxon>
        <taxon>Ecdysozoa</taxon>
        <taxon>Arthropoda</taxon>
        <taxon>Hexapoda</taxon>
        <taxon>Insecta</taxon>
        <taxon>Pterygota</taxon>
        <taxon>Neoptera</taxon>
        <taxon>Endopterygota</taxon>
        <taxon>Coleoptera</taxon>
        <taxon>Polyphaga</taxon>
        <taxon>Elateriformia</taxon>
        <taxon>Elateroidea</taxon>
        <taxon>Lampyridae</taxon>
        <taxon>Lampyrinae</taxon>
        <taxon>Pyrocoelia</taxon>
    </lineage>
</organism>
<evidence type="ECO:0000256" key="1">
    <source>
        <dbReference type="ARBA" id="ARBA00001968"/>
    </source>
</evidence>
<dbReference type="Pfam" id="PF13359">
    <property type="entry name" value="DDE_Tnp_4"/>
    <property type="match status" value="1"/>
</dbReference>
<name>A0AAN7VPG5_9COLE</name>
<keyword evidence="5" id="KW-1185">Reference proteome</keyword>